<dbReference type="STRING" id="371042.NG99_17030"/>
<gene>
    <name evidence="1" type="ORF">NG99_17030</name>
</gene>
<dbReference type="AlphaFoldDB" id="A0A0A3Z0H6"/>
<proteinExistence type="predicted"/>
<evidence type="ECO:0000313" key="2">
    <source>
        <dbReference type="Proteomes" id="UP000030351"/>
    </source>
</evidence>
<sequence>MNDIEQEKISQLVKQLQNAIDNSGGKFNPPAWMLDKTRPGDTPLTQEEVFEFAEFQTRQLRNTAALYYLNHCTERFGFNDKGQNVFCAPGLIVEIDQQVIEVLLIHQIERYLIEERPEDKYLTPMRFYMGDEIKRKENGSTWLIDFIDDVFISGAKELASTFGNNGITFH</sequence>
<dbReference type="Proteomes" id="UP000030351">
    <property type="component" value="Unassembled WGS sequence"/>
</dbReference>
<organism evidence="1 2">
    <name type="scientific">Erwinia typographi</name>
    <dbReference type="NCBI Taxonomy" id="371042"/>
    <lineage>
        <taxon>Bacteria</taxon>
        <taxon>Pseudomonadati</taxon>
        <taxon>Pseudomonadota</taxon>
        <taxon>Gammaproteobacteria</taxon>
        <taxon>Enterobacterales</taxon>
        <taxon>Erwiniaceae</taxon>
        <taxon>Erwinia</taxon>
    </lineage>
</organism>
<keyword evidence="2" id="KW-1185">Reference proteome</keyword>
<accession>A0A0A3Z0H6</accession>
<dbReference type="OrthoDB" id="6463805at2"/>
<protein>
    <submittedName>
        <fullName evidence="1">Uncharacterized protein</fullName>
    </submittedName>
</protein>
<evidence type="ECO:0000313" key="1">
    <source>
        <dbReference type="EMBL" id="KGT91269.1"/>
    </source>
</evidence>
<name>A0A0A3Z0H6_9GAMM</name>
<comment type="caution">
    <text evidence="1">The sequence shown here is derived from an EMBL/GenBank/DDBJ whole genome shotgun (WGS) entry which is preliminary data.</text>
</comment>
<reference evidence="1 2" key="1">
    <citation type="submission" date="2014-10" db="EMBL/GenBank/DDBJ databases">
        <title>Genome sequence of Erwinia typographi M043b.</title>
        <authorList>
            <person name="Chan K.-G."/>
            <person name="Tan W.-S."/>
        </authorList>
    </citation>
    <scope>NUCLEOTIDE SEQUENCE [LARGE SCALE GENOMIC DNA]</scope>
    <source>
        <strain evidence="1 2">M043b</strain>
    </source>
</reference>
<dbReference type="RefSeq" id="WP_034895526.1">
    <property type="nucleotide sequence ID" value="NZ_JRUQ01000048.1"/>
</dbReference>
<dbReference type="eggNOG" id="ENOG50333NM">
    <property type="taxonomic scope" value="Bacteria"/>
</dbReference>
<dbReference type="EMBL" id="JRUQ01000048">
    <property type="protein sequence ID" value="KGT91269.1"/>
    <property type="molecule type" value="Genomic_DNA"/>
</dbReference>